<dbReference type="Proteomes" id="UP000198926">
    <property type="component" value="Unassembled WGS sequence"/>
</dbReference>
<evidence type="ECO:0000256" key="1">
    <source>
        <dbReference type="SAM" id="Phobius"/>
    </source>
</evidence>
<keyword evidence="1" id="KW-0472">Membrane</keyword>
<keyword evidence="3" id="KW-1185">Reference proteome</keyword>
<accession>A0A1I6MTP7</accession>
<name>A0A1I6MTP7_9RHOB</name>
<dbReference type="EMBL" id="FOZM01000002">
    <property type="protein sequence ID" value="SFS19017.1"/>
    <property type="molecule type" value="Genomic_DNA"/>
</dbReference>
<dbReference type="AlphaFoldDB" id="A0A1I6MTP7"/>
<dbReference type="STRING" id="1123755.SAMN05444714_2076"/>
<dbReference type="OrthoDB" id="9808748at2"/>
<feature type="transmembrane region" description="Helical" evidence="1">
    <location>
        <begin position="39"/>
        <end position="58"/>
    </location>
</feature>
<evidence type="ECO:0000313" key="2">
    <source>
        <dbReference type="EMBL" id="SFS19017.1"/>
    </source>
</evidence>
<dbReference type="Gene3D" id="1.20.210.10">
    <property type="entry name" value="Cytochrome c oxidase-like, subunit I domain"/>
    <property type="match status" value="1"/>
</dbReference>
<gene>
    <name evidence="2" type="ORF">SAMN05444714_2076</name>
</gene>
<keyword evidence="1" id="KW-1133">Transmembrane helix</keyword>
<keyword evidence="1" id="KW-0812">Transmembrane</keyword>
<evidence type="ECO:0000313" key="3">
    <source>
        <dbReference type="Proteomes" id="UP000198926"/>
    </source>
</evidence>
<reference evidence="2 3" key="1">
    <citation type="submission" date="2016-10" db="EMBL/GenBank/DDBJ databases">
        <authorList>
            <person name="de Groot N.N."/>
        </authorList>
    </citation>
    <scope>NUCLEOTIDE SEQUENCE [LARGE SCALE GENOMIC DNA]</scope>
    <source>
        <strain evidence="2 3">DSM 29433</strain>
    </source>
</reference>
<sequence>MPRLASTFFLSAATFALLGMIWGIQMSATHDHSLSAAHGHLNLIGFVAMSVYGAFYALSPQMADSGLARLHFITALLAVVVIAPGIAVAISTENPMIAQIGSVLTLISMVLFIVIIFRSRRLAGT</sequence>
<proteinExistence type="predicted"/>
<protein>
    <submittedName>
        <fullName evidence="2">Uncharacterized protein</fullName>
    </submittedName>
</protein>
<dbReference type="InterPro" id="IPR036927">
    <property type="entry name" value="Cyt_c_oxase-like_su1_sf"/>
</dbReference>
<dbReference type="SUPFAM" id="SSF81442">
    <property type="entry name" value="Cytochrome c oxidase subunit I-like"/>
    <property type="match status" value="1"/>
</dbReference>
<feature type="transmembrane region" description="Helical" evidence="1">
    <location>
        <begin position="70"/>
        <end position="90"/>
    </location>
</feature>
<feature type="transmembrane region" description="Helical" evidence="1">
    <location>
        <begin position="96"/>
        <end position="117"/>
    </location>
</feature>
<dbReference type="RefSeq" id="WP_090207938.1">
    <property type="nucleotide sequence ID" value="NZ_FOZM01000002.1"/>
</dbReference>
<organism evidence="2 3">
    <name type="scientific">Yoonia litorea</name>
    <dbReference type="NCBI Taxonomy" id="1123755"/>
    <lineage>
        <taxon>Bacteria</taxon>
        <taxon>Pseudomonadati</taxon>
        <taxon>Pseudomonadota</taxon>
        <taxon>Alphaproteobacteria</taxon>
        <taxon>Rhodobacterales</taxon>
        <taxon>Paracoccaceae</taxon>
        <taxon>Yoonia</taxon>
    </lineage>
</organism>